<dbReference type="GeneID" id="70185877"/>
<evidence type="ECO:0000256" key="11">
    <source>
        <dbReference type="RuleBase" id="RU361174"/>
    </source>
</evidence>
<dbReference type="SMART" id="SM00633">
    <property type="entry name" value="Glyco_10"/>
    <property type="match status" value="1"/>
</dbReference>
<keyword evidence="5" id="KW-0964">Secreted</keyword>
<dbReference type="InterPro" id="IPR044846">
    <property type="entry name" value="GH10"/>
</dbReference>
<reference evidence="15" key="1">
    <citation type="journal article" date="2021" name="Nat. Commun.">
        <title>Genetic determinants of endophytism in the Arabidopsis root mycobiome.</title>
        <authorList>
            <person name="Mesny F."/>
            <person name="Miyauchi S."/>
            <person name="Thiergart T."/>
            <person name="Pickel B."/>
            <person name="Atanasova L."/>
            <person name="Karlsson M."/>
            <person name="Huettel B."/>
            <person name="Barry K.W."/>
            <person name="Haridas S."/>
            <person name="Chen C."/>
            <person name="Bauer D."/>
            <person name="Andreopoulos W."/>
            <person name="Pangilinan J."/>
            <person name="LaButti K."/>
            <person name="Riley R."/>
            <person name="Lipzen A."/>
            <person name="Clum A."/>
            <person name="Drula E."/>
            <person name="Henrissat B."/>
            <person name="Kohler A."/>
            <person name="Grigoriev I.V."/>
            <person name="Martin F.M."/>
            <person name="Hacquard S."/>
        </authorList>
    </citation>
    <scope>NUCLEOTIDE SEQUENCE</scope>
    <source>
        <strain evidence="15">MPI-CAGE-CH-0230</strain>
    </source>
</reference>
<dbReference type="PANTHER" id="PTHR31490">
    <property type="entry name" value="GLYCOSYL HYDROLASE"/>
    <property type="match status" value="1"/>
</dbReference>
<evidence type="ECO:0000259" key="14">
    <source>
        <dbReference type="PROSITE" id="PS51760"/>
    </source>
</evidence>
<evidence type="ECO:0000256" key="6">
    <source>
        <dbReference type="ARBA" id="ARBA00022651"/>
    </source>
</evidence>
<keyword evidence="16" id="KW-1185">Reference proteome</keyword>
<dbReference type="PROSITE" id="PS51164">
    <property type="entry name" value="CBM1_2"/>
    <property type="match status" value="1"/>
</dbReference>
<evidence type="ECO:0000313" key="15">
    <source>
        <dbReference type="EMBL" id="KAH7041542.1"/>
    </source>
</evidence>
<dbReference type="GO" id="GO:0045493">
    <property type="term" value="P:xylan catabolic process"/>
    <property type="evidence" value="ECO:0007669"/>
    <property type="project" value="UniProtKB-KW"/>
</dbReference>
<comment type="pathway">
    <text evidence="3">Glycan degradation; xylan degradation.</text>
</comment>
<dbReference type="PROSITE" id="PS00562">
    <property type="entry name" value="CBM1_1"/>
    <property type="match status" value="1"/>
</dbReference>
<comment type="similarity">
    <text evidence="4 11">Belongs to the glycosyl hydrolase 10 (cellulase F) family.</text>
</comment>
<evidence type="ECO:0000256" key="1">
    <source>
        <dbReference type="ARBA" id="ARBA00000681"/>
    </source>
</evidence>
<dbReference type="EMBL" id="JAGTJQ010000001">
    <property type="protein sequence ID" value="KAH7041542.1"/>
    <property type="molecule type" value="Genomic_DNA"/>
</dbReference>
<comment type="subcellular location">
    <subcellularLocation>
        <location evidence="2">Secreted</location>
    </subcellularLocation>
</comment>
<keyword evidence="11" id="KW-0326">Glycosidase</keyword>
<evidence type="ECO:0000256" key="7">
    <source>
        <dbReference type="ARBA" id="ARBA00022729"/>
    </source>
</evidence>
<feature type="signal peptide" evidence="12">
    <location>
        <begin position="1"/>
        <end position="19"/>
    </location>
</feature>
<protein>
    <recommendedName>
        <fullName evidence="11">Beta-xylanase</fullName>
        <ecNumber evidence="11">3.2.1.8</ecNumber>
    </recommendedName>
</protein>
<dbReference type="InterPro" id="IPR000254">
    <property type="entry name" value="CBD"/>
</dbReference>
<keyword evidence="9 11" id="KW-0119">Carbohydrate metabolism</keyword>
<evidence type="ECO:0000256" key="5">
    <source>
        <dbReference type="ARBA" id="ARBA00022525"/>
    </source>
</evidence>
<dbReference type="PANTHER" id="PTHR31490:SF35">
    <property type="entry name" value="ENDO-1,4-BETA-XYLANASE"/>
    <property type="match status" value="1"/>
</dbReference>
<dbReference type="Pfam" id="PF00734">
    <property type="entry name" value="CBM_1"/>
    <property type="match status" value="1"/>
</dbReference>
<dbReference type="Proteomes" id="UP000756346">
    <property type="component" value="Unassembled WGS sequence"/>
</dbReference>
<evidence type="ECO:0000256" key="3">
    <source>
        <dbReference type="ARBA" id="ARBA00004851"/>
    </source>
</evidence>
<evidence type="ECO:0000256" key="12">
    <source>
        <dbReference type="SAM" id="SignalP"/>
    </source>
</evidence>
<dbReference type="Pfam" id="PF00331">
    <property type="entry name" value="Glyco_hydro_10"/>
    <property type="match status" value="1"/>
</dbReference>
<dbReference type="GO" id="GO:0030248">
    <property type="term" value="F:cellulose binding"/>
    <property type="evidence" value="ECO:0007669"/>
    <property type="project" value="InterPro"/>
</dbReference>
<feature type="chain" id="PRO_5040142770" description="Beta-xylanase" evidence="12">
    <location>
        <begin position="20"/>
        <end position="410"/>
    </location>
</feature>
<dbReference type="SMART" id="SM00236">
    <property type="entry name" value="fCBD"/>
    <property type="match status" value="1"/>
</dbReference>
<dbReference type="PROSITE" id="PS51760">
    <property type="entry name" value="GH10_2"/>
    <property type="match status" value="1"/>
</dbReference>
<sequence>MRTQHLGMVLLALASAGEAQLNALAKRAGKLYFGSATDNGELSDTAYTNILKSEFGSTTPGNGQKWQYTEPNRGQFSFSNGDVVANFAATNNLILRCHTLVWHSQLPSWVSSGSWTQAQLTSIIETHIANVVAHYKGKCYAWDVVNEALNEDGSWRDSVFSRVFGGGNFIPVAFKAAAAADPAAKLYYNDYNIEATGAKQAAAANIVKLVKSSGARIDGVGMQAHLIVGQMPSAASLAATMNSYLSAGATEVAYTELDIRHSSLPASSAALKQQGDDYARITQACLALKACVGITIWDYTDKYSWIPGVFPGQGAALLWDDNLQKKPAYTSVSSVLAAAATGGTNPPPVSSSTTLITSATSTTTGGGTTQPTGCTAKKYDQCGGEGWMGCTVCASGSTCKVSNQWYSQCL</sequence>
<proteinExistence type="inferred from homology"/>
<evidence type="ECO:0000259" key="13">
    <source>
        <dbReference type="PROSITE" id="PS51164"/>
    </source>
</evidence>
<name>A0A9P8YKC2_9PEZI</name>
<gene>
    <name evidence="15" type="ORF">B0I36DRAFT_345134</name>
</gene>
<evidence type="ECO:0000256" key="9">
    <source>
        <dbReference type="ARBA" id="ARBA00023277"/>
    </source>
</evidence>
<keyword evidence="8 11" id="KW-0378">Hydrolase</keyword>
<dbReference type="EC" id="3.2.1.8" evidence="11"/>
<dbReference type="InterPro" id="IPR035971">
    <property type="entry name" value="CBD_sf"/>
</dbReference>
<dbReference type="SUPFAM" id="SSF57180">
    <property type="entry name" value="Cellulose-binding domain"/>
    <property type="match status" value="1"/>
</dbReference>
<evidence type="ECO:0000256" key="2">
    <source>
        <dbReference type="ARBA" id="ARBA00004613"/>
    </source>
</evidence>
<dbReference type="Gene3D" id="3.20.20.80">
    <property type="entry name" value="Glycosidases"/>
    <property type="match status" value="1"/>
</dbReference>
<dbReference type="InterPro" id="IPR001000">
    <property type="entry name" value="GH10_dom"/>
</dbReference>
<keyword evidence="10 11" id="KW-0624">Polysaccharide degradation</keyword>
<comment type="caution">
    <text evidence="15">The sequence shown here is derived from an EMBL/GenBank/DDBJ whole genome shotgun (WGS) entry which is preliminary data.</text>
</comment>
<comment type="catalytic activity">
    <reaction evidence="1 11">
        <text>Endohydrolysis of (1-&gt;4)-beta-D-xylosidic linkages in xylans.</text>
        <dbReference type="EC" id="3.2.1.8"/>
    </reaction>
</comment>
<dbReference type="GO" id="GO:0031176">
    <property type="term" value="F:endo-1,4-beta-xylanase activity"/>
    <property type="evidence" value="ECO:0007669"/>
    <property type="project" value="UniProtKB-EC"/>
</dbReference>
<keyword evidence="7 12" id="KW-0732">Signal</keyword>
<evidence type="ECO:0000256" key="4">
    <source>
        <dbReference type="ARBA" id="ARBA00007495"/>
    </source>
</evidence>
<dbReference type="PRINTS" id="PR00134">
    <property type="entry name" value="GLHYDRLASE10"/>
</dbReference>
<evidence type="ECO:0000256" key="10">
    <source>
        <dbReference type="ARBA" id="ARBA00023326"/>
    </source>
</evidence>
<dbReference type="GO" id="GO:0005576">
    <property type="term" value="C:extracellular region"/>
    <property type="evidence" value="ECO:0007669"/>
    <property type="project" value="UniProtKB-SubCell"/>
</dbReference>
<dbReference type="OrthoDB" id="3055998at2759"/>
<organism evidence="15 16">
    <name type="scientific">Microdochium trichocladiopsis</name>
    <dbReference type="NCBI Taxonomy" id="1682393"/>
    <lineage>
        <taxon>Eukaryota</taxon>
        <taxon>Fungi</taxon>
        <taxon>Dikarya</taxon>
        <taxon>Ascomycota</taxon>
        <taxon>Pezizomycotina</taxon>
        <taxon>Sordariomycetes</taxon>
        <taxon>Xylariomycetidae</taxon>
        <taxon>Xylariales</taxon>
        <taxon>Microdochiaceae</taxon>
        <taxon>Microdochium</taxon>
    </lineage>
</organism>
<evidence type="ECO:0000256" key="8">
    <source>
        <dbReference type="ARBA" id="ARBA00022801"/>
    </source>
</evidence>
<keyword evidence="6" id="KW-0858">Xylan degradation</keyword>
<feature type="domain" description="CBM1" evidence="13">
    <location>
        <begin position="374"/>
        <end position="410"/>
    </location>
</feature>
<accession>A0A9P8YKC2</accession>
<evidence type="ECO:0000313" key="16">
    <source>
        <dbReference type="Proteomes" id="UP000756346"/>
    </source>
</evidence>
<dbReference type="RefSeq" id="XP_046019597.1">
    <property type="nucleotide sequence ID" value="XM_046156331.1"/>
</dbReference>
<feature type="domain" description="GH10" evidence="14">
    <location>
        <begin position="15"/>
        <end position="335"/>
    </location>
</feature>
<dbReference type="SUPFAM" id="SSF51445">
    <property type="entry name" value="(Trans)glycosidases"/>
    <property type="match status" value="1"/>
</dbReference>
<dbReference type="InterPro" id="IPR017853">
    <property type="entry name" value="GH"/>
</dbReference>
<dbReference type="AlphaFoldDB" id="A0A9P8YKC2"/>